<accession>A0A5J4UY42</accession>
<name>A0A5J4UY42_9EUKA</name>
<evidence type="ECO:0000313" key="1">
    <source>
        <dbReference type="EMBL" id="KAA6375110.1"/>
    </source>
</evidence>
<reference evidence="1 2" key="1">
    <citation type="submission" date="2019-03" db="EMBL/GenBank/DDBJ databases">
        <title>Single cell metagenomics reveals metabolic interactions within the superorganism composed of flagellate Streblomastix strix and complex community of Bacteroidetes bacteria on its surface.</title>
        <authorList>
            <person name="Treitli S.C."/>
            <person name="Kolisko M."/>
            <person name="Husnik F."/>
            <person name="Keeling P."/>
            <person name="Hampl V."/>
        </authorList>
    </citation>
    <scope>NUCLEOTIDE SEQUENCE [LARGE SCALE GENOMIC DNA]</scope>
    <source>
        <strain evidence="1">ST1C</strain>
    </source>
</reference>
<comment type="caution">
    <text evidence="1">The sequence shown here is derived from an EMBL/GenBank/DDBJ whole genome shotgun (WGS) entry which is preliminary data.</text>
</comment>
<gene>
    <name evidence="1" type="ORF">EZS28_029362</name>
</gene>
<proteinExistence type="predicted"/>
<sequence length="132" mass="14542">MKAISEVLAPQTTVLYVEPVYFSVSIPLNDLLFFSAYSEYPNSLFGNLKSNSKINPNPVTVSVRNYIIEAVTANMCGYKASESCLNSVRQFYSNHPFVVPAQRIQTLAFTSGAALTGLKPSQNIQLSHVTEM</sequence>
<protein>
    <submittedName>
        <fullName evidence="1">Uncharacterized protein</fullName>
    </submittedName>
</protein>
<dbReference type="AlphaFoldDB" id="A0A5J4UY42"/>
<dbReference type="OrthoDB" id="31212at2759"/>
<dbReference type="Proteomes" id="UP000324800">
    <property type="component" value="Unassembled WGS sequence"/>
</dbReference>
<organism evidence="1 2">
    <name type="scientific">Streblomastix strix</name>
    <dbReference type="NCBI Taxonomy" id="222440"/>
    <lineage>
        <taxon>Eukaryota</taxon>
        <taxon>Metamonada</taxon>
        <taxon>Preaxostyla</taxon>
        <taxon>Oxymonadida</taxon>
        <taxon>Streblomastigidae</taxon>
        <taxon>Streblomastix</taxon>
    </lineage>
</organism>
<evidence type="ECO:0000313" key="2">
    <source>
        <dbReference type="Proteomes" id="UP000324800"/>
    </source>
</evidence>
<dbReference type="EMBL" id="SNRW01011467">
    <property type="protein sequence ID" value="KAA6375110.1"/>
    <property type="molecule type" value="Genomic_DNA"/>
</dbReference>